<feature type="transmembrane region" description="Helical" evidence="1">
    <location>
        <begin position="43"/>
        <end position="62"/>
    </location>
</feature>
<organism evidence="2 3">
    <name type="scientific">Luteimonas salinilitoris</name>
    <dbReference type="NCBI Taxonomy" id="3237697"/>
    <lineage>
        <taxon>Bacteria</taxon>
        <taxon>Pseudomonadati</taxon>
        <taxon>Pseudomonadota</taxon>
        <taxon>Gammaproteobacteria</taxon>
        <taxon>Lysobacterales</taxon>
        <taxon>Lysobacteraceae</taxon>
        <taxon>Luteimonas</taxon>
    </lineage>
</organism>
<evidence type="ECO:0000313" key="3">
    <source>
        <dbReference type="Proteomes" id="UP001566331"/>
    </source>
</evidence>
<proteinExistence type="predicted"/>
<feature type="transmembrane region" description="Helical" evidence="1">
    <location>
        <begin position="74"/>
        <end position="93"/>
    </location>
</feature>
<dbReference type="EMBL" id="JBFWIC010000006">
    <property type="protein sequence ID" value="MEZ0474234.1"/>
    <property type="molecule type" value="Genomic_DNA"/>
</dbReference>
<evidence type="ECO:0000256" key="1">
    <source>
        <dbReference type="SAM" id="Phobius"/>
    </source>
</evidence>
<reference evidence="2 3" key="1">
    <citation type="submission" date="2024-07" db="EMBL/GenBank/DDBJ databases">
        <title>Luteimonas salilacus sp. nov., isolated from the shore soil of Salt Lake in Tibet of China.</title>
        <authorList>
            <person name="Zhang X."/>
            <person name="Li A."/>
        </authorList>
    </citation>
    <scope>NUCLEOTIDE SEQUENCE [LARGE SCALE GENOMIC DNA]</scope>
    <source>
        <strain evidence="2 3">B3-2-R+30</strain>
    </source>
</reference>
<keyword evidence="3" id="KW-1185">Reference proteome</keyword>
<evidence type="ECO:0008006" key="4">
    <source>
        <dbReference type="Google" id="ProtNLM"/>
    </source>
</evidence>
<name>A0ABV4HND0_9GAMM</name>
<dbReference type="RefSeq" id="WP_370561984.1">
    <property type="nucleotide sequence ID" value="NZ_JBFWIB010000001.1"/>
</dbReference>
<dbReference type="Proteomes" id="UP001566331">
    <property type="component" value="Unassembled WGS sequence"/>
</dbReference>
<comment type="caution">
    <text evidence="2">The sequence shown here is derived from an EMBL/GenBank/DDBJ whole genome shotgun (WGS) entry which is preliminary data.</text>
</comment>
<sequence length="241" mass="26770">MNRWKASASHFGLSLLVIGGIAITAFLLWYPYALYRVASLDRILLVMLGIDLTAGPLLTLILYRPGKRGLKFDLAVVAIAQLAFLAYGLHTLWSSRPVFLVGTPETFTVVFANEIDDQDLARAADPKWRKLSWAGPILVATRMPEAADERRKIIEEFMAGGAGIERSPKYYMRYEQMASELAKAAKPAKAIDIDDHDINRTGKVASDLGWLPVISRRGEAVMLMDKATGRPLRVVAERAER</sequence>
<evidence type="ECO:0000313" key="2">
    <source>
        <dbReference type="EMBL" id="MEZ0474234.1"/>
    </source>
</evidence>
<keyword evidence="1" id="KW-0472">Membrane</keyword>
<keyword evidence="1" id="KW-1133">Transmembrane helix</keyword>
<protein>
    <recommendedName>
        <fullName evidence="4">Pilus assembly protein</fullName>
    </recommendedName>
</protein>
<keyword evidence="1" id="KW-0812">Transmembrane</keyword>
<gene>
    <name evidence="2" type="ORF">AB6713_06325</name>
</gene>
<feature type="transmembrane region" description="Helical" evidence="1">
    <location>
        <begin position="12"/>
        <end position="31"/>
    </location>
</feature>
<accession>A0ABV4HND0</accession>